<name>A0A4R4NYS8_9ACTN</name>
<dbReference type="EMBL" id="SMKA01000440">
    <property type="protein sequence ID" value="TDC14304.1"/>
    <property type="molecule type" value="Genomic_DNA"/>
</dbReference>
<evidence type="ECO:0000313" key="1">
    <source>
        <dbReference type="EMBL" id="TDC14304.1"/>
    </source>
</evidence>
<evidence type="ECO:0008006" key="3">
    <source>
        <dbReference type="Google" id="ProtNLM"/>
    </source>
</evidence>
<gene>
    <name evidence="1" type="ORF">E1261_43665</name>
</gene>
<dbReference type="AlphaFoldDB" id="A0A4R4NYS8"/>
<evidence type="ECO:0000313" key="2">
    <source>
        <dbReference type="Proteomes" id="UP000295075"/>
    </source>
</evidence>
<dbReference type="OrthoDB" id="3334241at2"/>
<dbReference type="Gene3D" id="3.30.530.20">
    <property type="match status" value="1"/>
</dbReference>
<dbReference type="SUPFAM" id="SSF55961">
    <property type="entry name" value="Bet v1-like"/>
    <property type="match status" value="1"/>
</dbReference>
<comment type="caution">
    <text evidence="1">The sequence shown here is derived from an EMBL/GenBank/DDBJ whole genome shotgun (WGS) entry which is preliminary data.</text>
</comment>
<reference evidence="1 2" key="1">
    <citation type="submission" date="2019-03" db="EMBL/GenBank/DDBJ databases">
        <title>Draft genome sequences of novel Actinobacteria.</title>
        <authorList>
            <person name="Sahin N."/>
            <person name="Ay H."/>
            <person name="Saygin H."/>
        </authorList>
    </citation>
    <scope>NUCLEOTIDE SEQUENCE [LARGE SCALE GENOMIC DNA]</scope>
    <source>
        <strain evidence="1 2">JCM 30547</strain>
    </source>
</reference>
<keyword evidence="2" id="KW-1185">Reference proteome</keyword>
<accession>A0A4R4NYS8</accession>
<dbReference type="RefSeq" id="WP_132416093.1">
    <property type="nucleotide sequence ID" value="NZ_SMKA01000440.1"/>
</dbReference>
<protein>
    <recommendedName>
        <fullName evidence="3">SRPBCC domain-containing protein</fullName>
    </recommendedName>
</protein>
<dbReference type="InterPro" id="IPR023393">
    <property type="entry name" value="START-like_dom_sf"/>
</dbReference>
<sequence>MTEIVVTVAAPVDAVWNALRDKEKIRHWHGWEYAGPEGGLEEEIDQIYFTETSETGTTLTLGNGDEFVVEPVEGGSRITLTRAPIGANPDWDAYYDDVTEGWITFLHQLRFAIEHHPGEPRRTLFYSGTGPVNPITELGIPADELDLPDGRAKALAFYTSEHQAGVTVDAWGNGLLVLSHIPPGETKPEGATMAVLSLYGDVDREQVDAAWRAWWAERYPEPQEMYA</sequence>
<dbReference type="Proteomes" id="UP000295075">
    <property type="component" value="Unassembled WGS sequence"/>
</dbReference>
<organism evidence="1 2">
    <name type="scientific">Kribbella albertanoniae</name>
    <dbReference type="NCBI Taxonomy" id="1266829"/>
    <lineage>
        <taxon>Bacteria</taxon>
        <taxon>Bacillati</taxon>
        <taxon>Actinomycetota</taxon>
        <taxon>Actinomycetes</taxon>
        <taxon>Propionibacteriales</taxon>
        <taxon>Kribbellaceae</taxon>
        <taxon>Kribbella</taxon>
    </lineage>
</organism>
<proteinExistence type="predicted"/>